<keyword evidence="8" id="KW-0732">Signal</keyword>
<keyword evidence="5 7" id="KW-0573">Peptidoglycan synthesis</keyword>
<evidence type="ECO:0000259" key="9">
    <source>
        <dbReference type="PROSITE" id="PS52029"/>
    </source>
</evidence>
<comment type="caution">
    <text evidence="10">The sequence shown here is derived from an EMBL/GenBank/DDBJ whole genome shotgun (WGS) entry which is preliminary data.</text>
</comment>
<dbReference type="RefSeq" id="WP_345257202.1">
    <property type="nucleotide sequence ID" value="NZ_BAABGY010000011.1"/>
</dbReference>
<dbReference type="SUPFAM" id="SSF141523">
    <property type="entry name" value="L,D-transpeptidase catalytic domain-like"/>
    <property type="match status" value="1"/>
</dbReference>
<evidence type="ECO:0000256" key="4">
    <source>
        <dbReference type="ARBA" id="ARBA00022960"/>
    </source>
</evidence>
<evidence type="ECO:0000256" key="8">
    <source>
        <dbReference type="SAM" id="SignalP"/>
    </source>
</evidence>
<feature type="signal peptide" evidence="8">
    <location>
        <begin position="1"/>
        <end position="29"/>
    </location>
</feature>
<dbReference type="Gene3D" id="2.40.440.10">
    <property type="entry name" value="L,D-transpeptidase catalytic domain-like"/>
    <property type="match status" value="1"/>
</dbReference>
<comment type="pathway">
    <text evidence="1 7">Cell wall biogenesis; peptidoglycan biosynthesis.</text>
</comment>
<evidence type="ECO:0000313" key="11">
    <source>
        <dbReference type="Proteomes" id="UP001501725"/>
    </source>
</evidence>
<dbReference type="PANTHER" id="PTHR41533:SF2">
    <property type="entry name" value="BLR7131 PROTEIN"/>
    <property type="match status" value="1"/>
</dbReference>
<dbReference type="InterPro" id="IPR038063">
    <property type="entry name" value="Transpep_catalytic_dom"/>
</dbReference>
<name>A0ABP8HGI1_9BACT</name>
<feature type="chain" id="PRO_5046965726" description="L,D-TPase catalytic domain-containing protein" evidence="8">
    <location>
        <begin position="30"/>
        <end position="360"/>
    </location>
</feature>
<proteinExistence type="inferred from homology"/>
<dbReference type="Pfam" id="PF03734">
    <property type="entry name" value="YkuD"/>
    <property type="match status" value="1"/>
</dbReference>
<keyword evidence="4 7" id="KW-0133">Cell shape</keyword>
<dbReference type="InterPro" id="IPR052905">
    <property type="entry name" value="LD-transpeptidase_YkuD-like"/>
</dbReference>
<evidence type="ECO:0000256" key="7">
    <source>
        <dbReference type="PROSITE-ProRule" id="PRU01373"/>
    </source>
</evidence>
<keyword evidence="3" id="KW-0808">Transferase</keyword>
<dbReference type="Pfam" id="PF01471">
    <property type="entry name" value="PG_binding_1"/>
    <property type="match status" value="1"/>
</dbReference>
<evidence type="ECO:0000256" key="6">
    <source>
        <dbReference type="ARBA" id="ARBA00023316"/>
    </source>
</evidence>
<reference evidence="11" key="1">
    <citation type="journal article" date="2019" name="Int. J. Syst. Evol. Microbiol.">
        <title>The Global Catalogue of Microorganisms (GCM) 10K type strain sequencing project: providing services to taxonomists for standard genome sequencing and annotation.</title>
        <authorList>
            <consortium name="The Broad Institute Genomics Platform"/>
            <consortium name="The Broad Institute Genome Sequencing Center for Infectious Disease"/>
            <person name="Wu L."/>
            <person name="Ma J."/>
        </authorList>
    </citation>
    <scope>NUCLEOTIDE SEQUENCE [LARGE SCALE GENOMIC DNA]</scope>
    <source>
        <strain evidence="11">JCM 17919</strain>
    </source>
</reference>
<protein>
    <recommendedName>
        <fullName evidence="9">L,D-TPase catalytic domain-containing protein</fullName>
    </recommendedName>
</protein>
<feature type="active site" description="Proton donor/acceptor" evidence="7">
    <location>
        <position position="270"/>
    </location>
</feature>
<dbReference type="SUPFAM" id="SSF47090">
    <property type="entry name" value="PGBD-like"/>
    <property type="match status" value="1"/>
</dbReference>
<feature type="active site" description="Nucleophile" evidence="7">
    <location>
        <position position="289"/>
    </location>
</feature>
<organism evidence="10 11">
    <name type="scientific">Flaviaesturariibacter amylovorans</name>
    <dbReference type="NCBI Taxonomy" id="1084520"/>
    <lineage>
        <taxon>Bacteria</taxon>
        <taxon>Pseudomonadati</taxon>
        <taxon>Bacteroidota</taxon>
        <taxon>Chitinophagia</taxon>
        <taxon>Chitinophagales</taxon>
        <taxon>Chitinophagaceae</taxon>
        <taxon>Flaviaestuariibacter</taxon>
    </lineage>
</organism>
<dbReference type="InterPro" id="IPR036365">
    <property type="entry name" value="PGBD-like_sf"/>
</dbReference>
<sequence>MKATSHHGPRMVRLLLWLCCALLPALAFAAPHPQLPLLQSHLARYQEIERAGGWPTIKATKKFISKGDSGPAVTALRQRLQATGDLAADALGDTFDEALLAAVKRVQQRFGFTPSGVVDAALLKELNVPVSRRIAQLQANLERARSLPEPAAEGMHFIANVPEFKLHVYDNGRHAFDMNIVVGSESNKTVLFNDQMTHLVFSPSWNVPPSIVKNEILPAMRGRREYLWRHNYVIEGEEGGLPKIRQLPGPKNSLGRVKFVFPNDHNIYFHDTPAKSLFALRKRAFSHGCIRLAEPEKLAQYVLRNDPSWTAEKIHKAMYSGNEQRVNLAKPIPVSLTYLTAWVDGDGLLHFREDIYGLDS</sequence>
<evidence type="ECO:0000256" key="1">
    <source>
        <dbReference type="ARBA" id="ARBA00004752"/>
    </source>
</evidence>
<keyword evidence="11" id="KW-1185">Reference proteome</keyword>
<keyword evidence="6 7" id="KW-0961">Cell wall biogenesis/degradation</keyword>
<accession>A0ABP8HGI1</accession>
<evidence type="ECO:0000256" key="3">
    <source>
        <dbReference type="ARBA" id="ARBA00022679"/>
    </source>
</evidence>
<comment type="similarity">
    <text evidence="2">Belongs to the YkuD family.</text>
</comment>
<dbReference type="PANTHER" id="PTHR41533">
    <property type="entry name" value="L,D-TRANSPEPTIDASE HI_1667-RELATED"/>
    <property type="match status" value="1"/>
</dbReference>
<dbReference type="EMBL" id="BAABGY010000011">
    <property type="protein sequence ID" value="GAA4339060.1"/>
    <property type="molecule type" value="Genomic_DNA"/>
</dbReference>
<dbReference type="InterPro" id="IPR002477">
    <property type="entry name" value="Peptidoglycan-bd-like"/>
</dbReference>
<dbReference type="PROSITE" id="PS52029">
    <property type="entry name" value="LD_TPASE"/>
    <property type="match status" value="1"/>
</dbReference>
<gene>
    <name evidence="10" type="ORF">GCM10023184_35920</name>
</gene>
<dbReference type="CDD" id="cd16913">
    <property type="entry name" value="YkuD_like"/>
    <property type="match status" value="1"/>
</dbReference>
<dbReference type="Gene3D" id="1.10.101.10">
    <property type="entry name" value="PGBD-like superfamily/PGBD"/>
    <property type="match status" value="1"/>
</dbReference>
<evidence type="ECO:0000256" key="5">
    <source>
        <dbReference type="ARBA" id="ARBA00022984"/>
    </source>
</evidence>
<evidence type="ECO:0000313" key="10">
    <source>
        <dbReference type="EMBL" id="GAA4339060.1"/>
    </source>
</evidence>
<dbReference type="Proteomes" id="UP001501725">
    <property type="component" value="Unassembled WGS sequence"/>
</dbReference>
<evidence type="ECO:0000256" key="2">
    <source>
        <dbReference type="ARBA" id="ARBA00005992"/>
    </source>
</evidence>
<feature type="domain" description="L,D-TPase catalytic" evidence="9">
    <location>
        <begin position="155"/>
        <end position="317"/>
    </location>
</feature>
<dbReference type="InterPro" id="IPR005490">
    <property type="entry name" value="LD_TPept_cat_dom"/>
</dbReference>
<dbReference type="InterPro" id="IPR036366">
    <property type="entry name" value="PGBDSf"/>
</dbReference>